<dbReference type="GO" id="GO:0003677">
    <property type="term" value="F:DNA binding"/>
    <property type="evidence" value="ECO:0007669"/>
    <property type="project" value="UniProtKB-KW"/>
</dbReference>
<dbReference type="PANTHER" id="PTHR43537">
    <property type="entry name" value="TRANSCRIPTIONAL REGULATOR, GNTR FAMILY"/>
    <property type="match status" value="1"/>
</dbReference>
<dbReference type="Gene3D" id="1.10.10.10">
    <property type="entry name" value="Winged helix-like DNA-binding domain superfamily/Winged helix DNA-binding domain"/>
    <property type="match status" value="1"/>
</dbReference>
<gene>
    <name evidence="5" type="primary">pdhR_1</name>
    <name evidence="5" type="ORF">Val02_27410</name>
</gene>
<dbReference type="InterPro" id="IPR000524">
    <property type="entry name" value="Tscrpt_reg_HTH_GntR"/>
</dbReference>
<dbReference type="SUPFAM" id="SSF46785">
    <property type="entry name" value="Winged helix' DNA-binding domain"/>
    <property type="match status" value="1"/>
</dbReference>
<dbReference type="InterPro" id="IPR036390">
    <property type="entry name" value="WH_DNA-bd_sf"/>
</dbReference>
<keyword evidence="1" id="KW-0805">Transcription regulation</keyword>
<dbReference type="GO" id="GO:0003700">
    <property type="term" value="F:DNA-binding transcription factor activity"/>
    <property type="evidence" value="ECO:0007669"/>
    <property type="project" value="InterPro"/>
</dbReference>
<dbReference type="Pfam" id="PF07729">
    <property type="entry name" value="FCD"/>
    <property type="match status" value="1"/>
</dbReference>
<dbReference type="PRINTS" id="PR00035">
    <property type="entry name" value="HTHGNTR"/>
</dbReference>
<organism evidence="5 6">
    <name type="scientific">Virgisporangium aliadipatigenens</name>
    <dbReference type="NCBI Taxonomy" id="741659"/>
    <lineage>
        <taxon>Bacteria</taxon>
        <taxon>Bacillati</taxon>
        <taxon>Actinomycetota</taxon>
        <taxon>Actinomycetes</taxon>
        <taxon>Micromonosporales</taxon>
        <taxon>Micromonosporaceae</taxon>
        <taxon>Virgisporangium</taxon>
    </lineage>
</organism>
<dbReference type="InterPro" id="IPR036388">
    <property type="entry name" value="WH-like_DNA-bd_sf"/>
</dbReference>
<feature type="domain" description="HTH gntR-type" evidence="4">
    <location>
        <begin position="18"/>
        <end position="88"/>
    </location>
</feature>
<accession>A0A8J3YL11</accession>
<keyword evidence="6" id="KW-1185">Reference proteome</keyword>
<dbReference type="InterPro" id="IPR011711">
    <property type="entry name" value="GntR_C"/>
</dbReference>
<dbReference type="SMART" id="SM00345">
    <property type="entry name" value="HTH_GNTR"/>
    <property type="match status" value="1"/>
</dbReference>
<evidence type="ECO:0000256" key="1">
    <source>
        <dbReference type="ARBA" id="ARBA00023015"/>
    </source>
</evidence>
<dbReference type="CDD" id="cd07377">
    <property type="entry name" value="WHTH_GntR"/>
    <property type="match status" value="1"/>
</dbReference>
<name>A0A8J3YL11_9ACTN</name>
<evidence type="ECO:0000313" key="5">
    <source>
        <dbReference type="EMBL" id="GIJ45855.1"/>
    </source>
</evidence>
<evidence type="ECO:0000313" key="6">
    <source>
        <dbReference type="Proteomes" id="UP000619260"/>
    </source>
</evidence>
<evidence type="ECO:0000256" key="2">
    <source>
        <dbReference type="ARBA" id="ARBA00023125"/>
    </source>
</evidence>
<dbReference type="SUPFAM" id="SSF48008">
    <property type="entry name" value="GntR ligand-binding domain-like"/>
    <property type="match status" value="1"/>
</dbReference>
<comment type="caution">
    <text evidence="5">The sequence shown here is derived from an EMBL/GenBank/DDBJ whole genome shotgun (WGS) entry which is preliminary data.</text>
</comment>
<proteinExistence type="predicted"/>
<keyword evidence="3" id="KW-0804">Transcription</keyword>
<evidence type="ECO:0000256" key="3">
    <source>
        <dbReference type="ARBA" id="ARBA00023163"/>
    </source>
</evidence>
<dbReference type="SMART" id="SM00895">
    <property type="entry name" value="FCD"/>
    <property type="match status" value="1"/>
</dbReference>
<dbReference type="Proteomes" id="UP000619260">
    <property type="component" value="Unassembled WGS sequence"/>
</dbReference>
<sequence>MERVELPEVPTWRPVRGGNAFEITVARLVQAIRLGLVVVGERLPPERELAEQLRVSRVTLRDAIAALREAGYLESRRGRAGGTFVVHSGPPDGATSDATTLAREMGSQLTDALDFRRVLEPGAAALAAARPLAAAQRSRLVACLVASRDRQQNRRVHDSRLHLAIASASGSPSVAAAVADVQLRLDQLLAAIPVIRRNLDHSDAQHTRIVDAILAGDPETARGVMEEHCDGTAELLRGLLG</sequence>
<dbReference type="Gene3D" id="1.20.120.530">
    <property type="entry name" value="GntR ligand-binding domain-like"/>
    <property type="match status" value="1"/>
</dbReference>
<dbReference type="EMBL" id="BOPF01000008">
    <property type="protein sequence ID" value="GIJ45855.1"/>
    <property type="molecule type" value="Genomic_DNA"/>
</dbReference>
<protein>
    <submittedName>
        <fullName evidence="5">GntR family transcriptional regulator</fullName>
    </submittedName>
</protein>
<dbReference type="PANTHER" id="PTHR43537:SF24">
    <property type="entry name" value="GLUCONATE OPERON TRANSCRIPTIONAL REPRESSOR"/>
    <property type="match status" value="1"/>
</dbReference>
<reference evidence="5" key="1">
    <citation type="submission" date="2021-01" db="EMBL/GenBank/DDBJ databases">
        <title>Whole genome shotgun sequence of Virgisporangium aliadipatigenens NBRC 105644.</title>
        <authorList>
            <person name="Komaki H."/>
            <person name="Tamura T."/>
        </authorList>
    </citation>
    <scope>NUCLEOTIDE SEQUENCE</scope>
    <source>
        <strain evidence="5">NBRC 105644</strain>
    </source>
</reference>
<dbReference type="InterPro" id="IPR008920">
    <property type="entry name" value="TF_FadR/GntR_C"/>
</dbReference>
<evidence type="ECO:0000259" key="4">
    <source>
        <dbReference type="PROSITE" id="PS50949"/>
    </source>
</evidence>
<dbReference type="PROSITE" id="PS50949">
    <property type="entry name" value="HTH_GNTR"/>
    <property type="match status" value="1"/>
</dbReference>
<keyword evidence="2" id="KW-0238">DNA-binding</keyword>
<dbReference type="AlphaFoldDB" id="A0A8J3YL11"/>
<dbReference type="Pfam" id="PF00392">
    <property type="entry name" value="GntR"/>
    <property type="match status" value="1"/>
</dbReference>